<proteinExistence type="inferred from homology"/>
<dbReference type="Proteomes" id="UP000297597">
    <property type="component" value="Unassembled WGS sequence"/>
</dbReference>
<dbReference type="PANTHER" id="PTHR37313:SF2">
    <property type="entry name" value="UPF0749 PROTEIN YLXX"/>
    <property type="match status" value="1"/>
</dbReference>
<evidence type="ECO:0000313" key="2">
    <source>
        <dbReference type="EMBL" id="TEB10769.1"/>
    </source>
</evidence>
<sequence length="192" mass="20766">MEKKSLVEDLYELQKEISDLSAKLDQAGVGQREANEALERELVKIRRFAGLSPVSGPGVELVVQSHPGQAGSGTVHAPKDITDEHLLKMVNELYNAGSEAIAINGQRITAVSEIRLAGNHININGTPLSPPYRIIAIGNASALKSRLELKGGLAEYLSDSGISVETQEKNKVMVPAFTGELYFEYAKPVKEN</sequence>
<dbReference type="PANTHER" id="PTHR37313">
    <property type="entry name" value="UPF0749 PROTEIN RV1825"/>
    <property type="match status" value="1"/>
</dbReference>
<comment type="similarity">
    <text evidence="1">Belongs to the UPF0749 family.</text>
</comment>
<evidence type="ECO:0000256" key="1">
    <source>
        <dbReference type="ARBA" id="ARBA00009108"/>
    </source>
</evidence>
<keyword evidence="3" id="KW-1185">Reference proteome</keyword>
<dbReference type="RefSeq" id="WP_192902885.1">
    <property type="nucleotide sequence ID" value="NZ_QFFZ01000021.1"/>
</dbReference>
<name>A0A4Y7RPZ0_9FIRM</name>
<evidence type="ECO:0008006" key="4">
    <source>
        <dbReference type="Google" id="ProtNLM"/>
    </source>
</evidence>
<reference evidence="2 3" key="1">
    <citation type="journal article" date="2018" name="Environ. Microbiol.">
        <title>Novel energy conservation strategies and behaviour of Pelotomaculum schinkii driving syntrophic propionate catabolism.</title>
        <authorList>
            <person name="Hidalgo-Ahumada C.A.P."/>
            <person name="Nobu M.K."/>
            <person name="Narihiro T."/>
            <person name="Tamaki H."/>
            <person name="Liu W.T."/>
            <person name="Kamagata Y."/>
            <person name="Stams A.J.M."/>
            <person name="Imachi H."/>
            <person name="Sousa D.Z."/>
        </authorList>
    </citation>
    <scope>NUCLEOTIDE SEQUENCE [LARGE SCALE GENOMIC DNA]</scope>
    <source>
        <strain evidence="2 3">MGP</strain>
    </source>
</reference>
<evidence type="ECO:0000313" key="3">
    <source>
        <dbReference type="Proteomes" id="UP000297597"/>
    </source>
</evidence>
<dbReference type="AlphaFoldDB" id="A0A4Y7RPZ0"/>
<organism evidence="2 3">
    <name type="scientific">Pelotomaculum propionicicum</name>
    <dbReference type="NCBI Taxonomy" id="258475"/>
    <lineage>
        <taxon>Bacteria</taxon>
        <taxon>Bacillati</taxon>
        <taxon>Bacillota</taxon>
        <taxon>Clostridia</taxon>
        <taxon>Eubacteriales</taxon>
        <taxon>Desulfotomaculaceae</taxon>
        <taxon>Pelotomaculum</taxon>
    </lineage>
</organism>
<gene>
    <name evidence="2" type="ORF">Pmgp_02084</name>
</gene>
<protein>
    <recommendedName>
        <fullName evidence="4">DUF881 domain-containing protein</fullName>
    </recommendedName>
</protein>
<dbReference type="Gene3D" id="3.30.70.1880">
    <property type="entry name" value="Protein of unknown function DUF881"/>
    <property type="match status" value="1"/>
</dbReference>
<comment type="caution">
    <text evidence="2">The sequence shown here is derived from an EMBL/GenBank/DDBJ whole genome shotgun (WGS) entry which is preliminary data.</text>
</comment>
<dbReference type="InterPro" id="IPR010273">
    <property type="entry name" value="DUF881"/>
</dbReference>
<dbReference type="Pfam" id="PF05949">
    <property type="entry name" value="DUF881"/>
    <property type="match status" value="1"/>
</dbReference>
<dbReference type="EMBL" id="QFFZ01000021">
    <property type="protein sequence ID" value="TEB10769.1"/>
    <property type="molecule type" value="Genomic_DNA"/>
</dbReference>
<accession>A0A4Y7RPZ0</accession>